<evidence type="ECO:0000313" key="3">
    <source>
        <dbReference type="EMBL" id="OUD13752.1"/>
    </source>
</evidence>
<dbReference type="InterPro" id="IPR025263">
    <property type="entry name" value="YhdP_central"/>
</dbReference>
<keyword evidence="1" id="KW-0472">Membrane</keyword>
<dbReference type="Proteomes" id="UP000194798">
    <property type="component" value="Unassembled WGS sequence"/>
</dbReference>
<protein>
    <recommendedName>
        <fullName evidence="2">YhdP central domain-containing protein</fullName>
    </recommendedName>
</protein>
<evidence type="ECO:0000256" key="1">
    <source>
        <dbReference type="SAM" id="Phobius"/>
    </source>
</evidence>
<evidence type="ECO:0000259" key="2">
    <source>
        <dbReference type="Pfam" id="PF13116"/>
    </source>
</evidence>
<dbReference type="Pfam" id="PF13116">
    <property type="entry name" value="YhdP"/>
    <property type="match status" value="2"/>
</dbReference>
<gene>
    <name evidence="3" type="ORF">TPSD3_05200</name>
</gene>
<feature type="transmembrane region" description="Helical" evidence="1">
    <location>
        <begin position="7"/>
        <end position="33"/>
    </location>
</feature>
<dbReference type="RefSeq" id="WP_086487531.1">
    <property type="nucleotide sequence ID" value="NZ_MSLT01000012.1"/>
</dbReference>
<proteinExistence type="predicted"/>
<name>A0A251X887_9GAMM</name>
<dbReference type="PANTHER" id="PTHR38690">
    <property type="entry name" value="PROTEASE-RELATED"/>
    <property type="match status" value="1"/>
</dbReference>
<dbReference type="PANTHER" id="PTHR38690:SF1">
    <property type="entry name" value="PROTEASE"/>
    <property type="match status" value="1"/>
</dbReference>
<dbReference type="EMBL" id="MSLT01000012">
    <property type="protein sequence ID" value="OUD13752.1"/>
    <property type="molecule type" value="Genomic_DNA"/>
</dbReference>
<dbReference type="InterPro" id="IPR011836">
    <property type="entry name" value="YhdP"/>
</dbReference>
<dbReference type="OrthoDB" id="9762238at2"/>
<keyword evidence="4" id="KW-1185">Reference proteome</keyword>
<keyword evidence="1" id="KW-1133">Transmembrane helix</keyword>
<keyword evidence="1" id="KW-0812">Transmembrane</keyword>
<sequence>MIKLLRLIFISILVNGLLVVFLLGLLILTYPYYSPILRDEIEKILSQQLQHPIRFETIHLTFINHHLTLQMREVRFPTPTTQATDLHVKQAQVQIDLLHSLRSKTMQLSKIQLDIQQLTLFQWENHYGVFPFFPSDHASDNPTWLTWLQQQPLELNVDQIHLWSVEQQQGAVIPLFSLHWRATESAKKSRLQPAGFNVYIEPHQVITDAFTVTIPSVPVSSLVTGLNFFAKDQIEDQLLNYLLHTQGHLQQIILSYQSPKDWSLHFDLQQIANQATAQWPALDNLNAHIELNPHHGELQLRHSDVHWQPLALYQETITLKRLNGRFRWQKLNAKDWRISQLHLQTYLDNQYPVLLQGELALIKEKISSQLSLSIPQLPLIQIHRYIPEQAIPHTARWLKSALTGGYLNEIQIDFTGLMEDWFSAEKAGFNAQGKITEGQLHYHPNWPALKNINADIQIQGKTLQVNAQKTDLLQRSHSPYVKAIIPDLSADSPILTVQAHVESDMAEGIDFIRVSPVRKVINPDQDLPKMTGKMGLALDLMIPLDKKQESEVKGEIEFKNVELYDSKLNLQLEQLMGSVKFDSEQLQAQLQGQWAKKAVTVQLISALNDAKAPVKVTLSGQADVAFLERQRQHFAPAFNSLNLSDYLAGEMAWQLHVSIPNRKQRSTHQANTQLQFNSDLKGLAILLPAPFGKNKQEVRHLTIEATLPESFTDSPVLFSLNDNDNLALFLQLDKNKPIKALLQLGSAAINQTISTVQLPVEGWMIHGHLKEFDPMAWYKIVAKFRSGQKDSFSLPALQLDIAIDHVPLTVLHLSPVQLELQHQNHHWQLQIDSTGIKGDINYHPDHTVMAKLKKLHITPFIDQEKQKKEKTIIQLEPAQMPEMEIAIADFIVDQYRFGHLTLKAQHDSPTDLHYHAAIDNDYLTVVARGHWQGEKDQQRSTLILSGISDNMGLGLQQLNVTHPPIADGRLEWLLDLIWPGNPSAFRLNKVVGTLSLLLTEGHLVALNPGTVGRMMSLFDLQALPRRLSMDFRDVFDEGLGFAIIAGDFAILDGYAKTDNLIVQSSAARVLITGKTNFLHKTYQQIATVTPHISNTLPIAGIIAGGLTAGAVTLIVQRLLQEQIDKTIQYHYQITGDWAEPIVERITH</sequence>
<dbReference type="AlphaFoldDB" id="A0A251X887"/>
<feature type="domain" description="YhdP central" evidence="2">
    <location>
        <begin position="2"/>
        <end position="183"/>
    </location>
</feature>
<feature type="domain" description="YhdP central" evidence="2">
    <location>
        <begin position="197"/>
        <end position="1142"/>
    </location>
</feature>
<accession>A0A251X887</accession>
<evidence type="ECO:0000313" key="4">
    <source>
        <dbReference type="Proteomes" id="UP000194798"/>
    </source>
</evidence>
<reference evidence="3 4" key="1">
    <citation type="submission" date="2016-12" db="EMBL/GenBank/DDBJ databases">
        <title>Thioflexothrix psekupsii D3 genome sequencing and assembly.</title>
        <authorList>
            <person name="Fomenkov A."/>
            <person name="Vincze T."/>
            <person name="Grabovich M."/>
            <person name="Anton B.P."/>
            <person name="Dubinina G."/>
            <person name="Orlova M."/>
            <person name="Belousova E."/>
            <person name="Roberts R.J."/>
        </authorList>
    </citation>
    <scope>NUCLEOTIDE SEQUENCE [LARGE SCALE GENOMIC DNA]</scope>
    <source>
        <strain evidence="3">D3</strain>
    </source>
</reference>
<comment type="caution">
    <text evidence="3">The sequence shown here is derived from an EMBL/GenBank/DDBJ whole genome shotgun (WGS) entry which is preliminary data.</text>
</comment>
<organism evidence="3 4">
    <name type="scientific">Thioflexithrix psekupsensis</name>
    <dbReference type="NCBI Taxonomy" id="1570016"/>
    <lineage>
        <taxon>Bacteria</taxon>
        <taxon>Pseudomonadati</taxon>
        <taxon>Pseudomonadota</taxon>
        <taxon>Gammaproteobacteria</taxon>
        <taxon>Thiotrichales</taxon>
        <taxon>Thioflexithrix</taxon>
    </lineage>
</organism>